<accession>A0ABY8URM9</accession>
<reference evidence="1 2" key="1">
    <citation type="submission" date="2023-05" db="EMBL/GenBank/DDBJ databases">
        <title>A 100% complete, gapless, phased diploid assembly of the Scenedesmus obliquus UTEX 3031 genome.</title>
        <authorList>
            <person name="Biondi T.C."/>
            <person name="Hanschen E.R."/>
            <person name="Kwon T."/>
            <person name="Eng W."/>
            <person name="Kruse C.P.S."/>
            <person name="Koehler S.I."/>
            <person name="Kunde Y."/>
            <person name="Gleasner C.D."/>
            <person name="You Mak K.T."/>
            <person name="Polle J."/>
            <person name="Hovde B.T."/>
            <person name="Starkenburg S.R."/>
        </authorList>
    </citation>
    <scope>NUCLEOTIDE SEQUENCE [LARGE SCALE GENOMIC DNA]</scope>
    <source>
        <strain evidence="1 2">DOE0152z</strain>
    </source>
</reference>
<gene>
    <name evidence="1" type="ORF">OEZ85_000298</name>
</gene>
<protein>
    <submittedName>
        <fullName evidence="1">Uncharacterized protein</fullName>
    </submittedName>
</protein>
<name>A0ABY8URM9_TETOB</name>
<dbReference type="EMBL" id="CP126223">
    <property type="protein sequence ID" value="WIA23584.1"/>
    <property type="molecule type" value="Genomic_DNA"/>
</dbReference>
<organism evidence="1 2">
    <name type="scientific">Tetradesmus obliquus</name>
    <name type="common">Green alga</name>
    <name type="synonym">Acutodesmus obliquus</name>
    <dbReference type="NCBI Taxonomy" id="3088"/>
    <lineage>
        <taxon>Eukaryota</taxon>
        <taxon>Viridiplantae</taxon>
        <taxon>Chlorophyta</taxon>
        <taxon>core chlorophytes</taxon>
        <taxon>Chlorophyceae</taxon>
        <taxon>CS clade</taxon>
        <taxon>Sphaeropleales</taxon>
        <taxon>Scenedesmaceae</taxon>
        <taxon>Tetradesmus</taxon>
    </lineage>
</organism>
<evidence type="ECO:0000313" key="2">
    <source>
        <dbReference type="Proteomes" id="UP001244341"/>
    </source>
</evidence>
<evidence type="ECO:0000313" key="1">
    <source>
        <dbReference type="EMBL" id="WIA23584.1"/>
    </source>
</evidence>
<proteinExistence type="predicted"/>
<sequence length="83" mass="8742">MGLLGIAVPDATYGISCQPAAGRKEGQVVCRSTKAQGNMDCTRPGVSSCTLVFWDANVTETLPQGAYLKTFNLFHSCLTGATN</sequence>
<dbReference type="Proteomes" id="UP001244341">
    <property type="component" value="Chromosome 16b"/>
</dbReference>
<keyword evidence="2" id="KW-1185">Reference proteome</keyword>